<evidence type="ECO:0000313" key="2">
    <source>
        <dbReference type="EMBL" id="KKN87046.1"/>
    </source>
</evidence>
<gene>
    <name evidence="2" type="ORF">LCGC14_0263160</name>
</gene>
<sequence length="84" mass="9591">MPNAEWEKVKEALRKEPTPEARKEAAEAFKRYRTVVLAKGKGSKPTLVSLGYKKTYPSAVPVDKIPDELEKNPEFFSLMKRIVK</sequence>
<organism evidence="2">
    <name type="scientific">marine sediment metagenome</name>
    <dbReference type="NCBI Taxonomy" id="412755"/>
    <lineage>
        <taxon>unclassified sequences</taxon>
        <taxon>metagenomes</taxon>
        <taxon>ecological metagenomes</taxon>
    </lineage>
</organism>
<name>A0A0F9WLW2_9ZZZZ</name>
<comment type="caution">
    <text evidence="2">The sequence shown here is derived from an EMBL/GenBank/DDBJ whole genome shotgun (WGS) entry which is preliminary data.</text>
</comment>
<evidence type="ECO:0000256" key="1">
    <source>
        <dbReference type="SAM" id="MobiDB-lite"/>
    </source>
</evidence>
<dbReference type="EMBL" id="LAZR01000142">
    <property type="protein sequence ID" value="KKN87046.1"/>
    <property type="molecule type" value="Genomic_DNA"/>
</dbReference>
<accession>A0A0F9WLW2</accession>
<proteinExistence type="predicted"/>
<feature type="region of interest" description="Disordered" evidence="1">
    <location>
        <begin position="1"/>
        <end position="22"/>
    </location>
</feature>
<protein>
    <submittedName>
        <fullName evidence="2">Uncharacterized protein</fullName>
    </submittedName>
</protein>
<dbReference type="AlphaFoldDB" id="A0A0F9WLW2"/>
<reference evidence="2" key="1">
    <citation type="journal article" date="2015" name="Nature">
        <title>Complex archaea that bridge the gap between prokaryotes and eukaryotes.</title>
        <authorList>
            <person name="Spang A."/>
            <person name="Saw J.H."/>
            <person name="Jorgensen S.L."/>
            <person name="Zaremba-Niedzwiedzka K."/>
            <person name="Martijn J."/>
            <person name="Lind A.E."/>
            <person name="van Eijk R."/>
            <person name="Schleper C."/>
            <person name="Guy L."/>
            <person name="Ettema T.J."/>
        </authorList>
    </citation>
    <scope>NUCLEOTIDE SEQUENCE</scope>
</reference>